<dbReference type="InterPro" id="IPR003607">
    <property type="entry name" value="HD/PDEase_dom"/>
</dbReference>
<gene>
    <name evidence="6" type="primary">rpfG_2</name>
    <name evidence="6" type="ORF">DDT42_01336</name>
</gene>
<proteinExistence type="predicted"/>
<dbReference type="AlphaFoldDB" id="A0A9E2BJB0"/>
<dbReference type="SMART" id="SM00091">
    <property type="entry name" value="PAS"/>
    <property type="match status" value="2"/>
</dbReference>
<comment type="caution">
    <text evidence="6">The sequence shown here is derived from an EMBL/GenBank/DDBJ whole genome shotgun (WGS) entry which is preliminary data.</text>
</comment>
<keyword evidence="1" id="KW-0472">Membrane</keyword>
<dbReference type="InterPro" id="IPR006674">
    <property type="entry name" value="HD_domain"/>
</dbReference>
<keyword evidence="1" id="KW-0812">Transmembrane</keyword>
<dbReference type="SMART" id="SM00471">
    <property type="entry name" value="HDc"/>
    <property type="match status" value="1"/>
</dbReference>
<dbReference type="NCBIfam" id="TIGR00277">
    <property type="entry name" value="HDIG"/>
    <property type="match status" value="1"/>
</dbReference>
<dbReference type="SUPFAM" id="SSF109604">
    <property type="entry name" value="HD-domain/PDEase-like"/>
    <property type="match status" value="1"/>
</dbReference>
<reference evidence="6 7" key="1">
    <citation type="journal article" date="2021" name="bioRxiv">
        <title>Unique metabolic strategies in Hadean analogues reveal hints for primordial physiology.</title>
        <authorList>
            <person name="Nobu M.K."/>
            <person name="Nakai R."/>
            <person name="Tamazawa S."/>
            <person name="Mori H."/>
            <person name="Toyoda A."/>
            <person name="Ijiri A."/>
            <person name="Suzuki S."/>
            <person name="Kurokawa K."/>
            <person name="Kamagata Y."/>
            <person name="Tamaki H."/>
        </authorList>
    </citation>
    <scope>NUCLEOTIDE SEQUENCE [LARGE SCALE GENOMIC DNA]</scope>
    <source>
        <strain evidence="6">BS525</strain>
    </source>
</reference>
<protein>
    <submittedName>
        <fullName evidence="6">Cyclic di-GMP phosphodiesterase response regulator RpfG</fullName>
        <ecNumber evidence="6">3.1.4.52</ecNumber>
    </submittedName>
</protein>
<dbReference type="EMBL" id="QLTW01000097">
    <property type="protein sequence ID" value="MBT9145465.1"/>
    <property type="molecule type" value="Genomic_DNA"/>
</dbReference>
<dbReference type="Proteomes" id="UP000811545">
    <property type="component" value="Unassembled WGS sequence"/>
</dbReference>
<dbReference type="PANTHER" id="PTHR43155">
    <property type="entry name" value="CYCLIC DI-GMP PHOSPHODIESTERASE PA4108-RELATED"/>
    <property type="match status" value="1"/>
</dbReference>
<evidence type="ECO:0000259" key="4">
    <source>
        <dbReference type="PROSITE" id="PS51831"/>
    </source>
</evidence>
<feature type="transmembrane region" description="Helical" evidence="1">
    <location>
        <begin position="46"/>
        <end position="66"/>
    </location>
</feature>
<evidence type="ECO:0000259" key="2">
    <source>
        <dbReference type="PROSITE" id="PS50112"/>
    </source>
</evidence>
<feature type="domain" description="HD-GYP" evidence="5">
    <location>
        <begin position="347"/>
        <end position="531"/>
    </location>
</feature>
<dbReference type="EC" id="3.1.4.52" evidence="6"/>
<evidence type="ECO:0000313" key="6">
    <source>
        <dbReference type="EMBL" id="MBT9145465.1"/>
    </source>
</evidence>
<keyword evidence="6" id="KW-0378">Hydrolase</keyword>
<organism evidence="6 7">
    <name type="scientific">Psychracetigena formicireducens</name>
    <dbReference type="NCBI Taxonomy" id="2986056"/>
    <lineage>
        <taxon>Bacteria</taxon>
        <taxon>Bacillati</taxon>
        <taxon>Candidatus Lithacetigenota</taxon>
        <taxon>Candidatus Psychracetigena</taxon>
    </lineage>
</organism>
<dbReference type="Gene3D" id="3.30.450.20">
    <property type="entry name" value="PAS domain"/>
    <property type="match status" value="2"/>
</dbReference>
<dbReference type="Gene3D" id="1.10.3210.10">
    <property type="entry name" value="Hypothetical protein af1432"/>
    <property type="match status" value="1"/>
</dbReference>
<dbReference type="Pfam" id="PF13426">
    <property type="entry name" value="PAS_9"/>
    <property type="match status" value="2"/>
</dbReference>
<dbReference type="InterPro" id="IPR000014">
    <property type="entry name" value="PAS"/>
</dbReference>
<dbReference type="PROSITE" id="PS50113">
    <property type="entry name" value="PAC"/>
    <property type="match status" value="1"/>
</dbReference>
<dbReference type="GO" id="GO:0071111">
    <property type="term" value="F:cyclic-guanylate-specific phosphodiesterase activity"/>
    <property type="evidence" value="ECO:0007669"/>
    <property type="project" value="UniProtKB-EC"/>
</dbReference>
<dbReference type="NCBIfam" id="TIGR00229">
    <property type="entry name" value="sensory_box"/>
    <property type="match status" value="2"/>
</dbReference>
<feature type="domain" description="HD" evidence="4">
    <location>
        <begin position="369"/>
        <end position="491"/>
    </location>
</feature>
<dbReference type="InterPro" id="IPR006675">
    <property type="entry name" value="HDIG_dom"/>
</dbReference>
<dbReference type="PROSITE" id="PS51832">
    <property type="entry name" value="HD_GYP"/>
    <property type="match status" value="1"/>
</dbReference>
<dbReference type="PROSITE" id="PS51831">
    <property type="entry name" value="HD"/>
    <property type="match status" value="1"/>
</dbReference>
<evidence type="ECO:0000313" key="7">
    <source>
        <dbReference type="Proteomes" id="UP000811545"/>
    </source>
</evidence>
<dbReference type="CDD" id="cd00077">
    <property type="entry name" value="HDc"/>
    <property type="match status" value="1"/>
</dbReference>
<accession>A0A9E2BJB0</accession>
<sequence>MKSRLGYLIIILGWVSFASVLAYEYSHYGFGGLNRFIYPRDFYEFISTLQIAVLPLLFTVIGSIINGRFKLLENLREAEGNYRDLYENAPVGYHSIGADTTVLEVNNTWLQMFGFRREDIVGKVRLIDLVSDKYRESFLSAFQSLKNKGTLENFSYEIRKSDNTYLPVIVNTRAIYNDKGIFLKNQTAVKDNSIPLAYENALKDSAREWRDTFDTMPDGIVLLDKDVIIRKMNKCMVNTLGVSSFKEVIGKKYFEVIYNELEFPADHLIKEVMERLTPISREVFNKRLNRHFLVNITPIFDEQGEIQYFVQTMTDISDIKDREAKLKESRTAFYNILKDVDLAYKELKELQDGLILALAKAVDAKSPWTKNHSELVSRYSVMIGKELGLSVKEIDTLRVAAILHDIGKIGIYDSILYKPGILTIDEYSLIKMHPERGAEIVNHIRQLEGIATIMKYHHERFDGSGYPEGLMGDQIPFFSRIIAVADAYEAMTSDRPYRPVLGKELAMEELNRYAGSQFDPDLVKAFIKSLT</sequence>
<dbReference type="InterPro" id="IPR037522">
    <property type="entry name" value="HD_GYP_dom"/>
</dbReference>
<dbReference type="SUPFAM" id="SSF55785">
    <property type="entry name" value="PYP-like sensor domain (PAS domain)"/>
    <property type="match status" value="2"/>
</dbReference>
<dbReference type="PROSITE" id="PS50112">
    <property type="entry name" value="PAS"/>
    <property type="match status" value="1"/>
</dbReference>
<dbReference type="InterPro" id="IPR000700">
    <property type="entry name" value="PAS-assoc_C"/>
</dbReference>
<dbReference type="Pfam" id="PF13487">
    <property type="entry name" value="HD_5"/>
    <property type="match status" value="1"/>
</dbReference>
<evidence type="ECO:0000259" key="5">
    <source>
        <dbReference type="PROSITE" id="PS51832"/>
    </source>
</evidence>
<dbReference type="InterPro" id="IPR035965">
    <property type="entry name" value="PAS-like_dom_sf"/>
</dbReference>
<keyword evidence="1" id="KW-1133">Transmembrane helix</keyword>
<feature type="domain" description="PAC" evidence="3">
    <location>
        <begin position="277"/>
        <end position="328"/>
    </location>
</feature>
<name>A0A9E2BJB0_PSYF1</name>
<dbReference type="CDD" id="cd00130">
    <property type="entry name" value="PAS"/>
    <property type="match status" value="2"/>
</dbReference>
<feature type="domain" description="PAS" evidence="2">
    <location>
        <begin position="78"/>
        <end position="149"/>
    </location>
</feature>
<evidence type="ECO:0000259" key="3">
    <source>
        <dbReference type="PROSITE" id="PS50113"/>
    </source>
</evidence>
<evidence type="ECO:0000256" key="1">
    <source>
        <dbReference type="SAM" id="Phobius"/>
    </source>
</evidence>